<keyword evidence="3" id="KW-1185">Reference proteome</keyword>
<dbReference type="RefSeq" id="WP_161817019.1">
    <property type="nucleotide sequence ID" value="NZ_JAACJS010000002.1"/>
</dbReference>
<feature type="chain" id="PRO_5045381632" description="WD40-like Beta Propeller Repeat" evidence="1">
    <location>
        <begin position="20"/>
        <end position="477"/>
    </location>
</feature>
<organism evidence="2 3">
    <name type="scientific">Sediminibacterium roseum</name>
    <dbReference type="NCBI Taxonomy" id="1978412"/>
    <lineage>
        <taxon>Bacteria</taxon>
        <taxon>Pseudomonadati</taxon>
        <taxon>Bacteroidota</taxon>
        <taxon>Chitinophagia</taxon>
        <taxon>Chitinophagales</taxon>
        <taxon>Chitinophagaceae</taxon>
        <taxon>Sediminibacterium</taxon>
    </lineage>
</organism>
<evidence type="ECO:0000256" key="1">
    <source>
        <dbReference type="SAM" id="SignalP"/>
    </source>
</evidence>
<keyword evidence="1" id="KW-0732">Signal</keyword>
<sequence length="477" mass="54448">MKRAALFAYFLVVSFTGTAQSHEFRFFPVKDLSWVYQGVVGKVGNHFFLINRLTQGGLDLFIYDTVSQTGNKRFYTFPRQISSILVFERSIVFAGVTANAEQGVSYHFIELDENGNEVRRLQDSLRMSPQMNVLASPDKKNVLYFQYFKRGPDSAFIQAAIIGNDGLVKKNLAYTFKHDKERDDEPETFLDNNGNTHIVVYDKYNNYRLSTDLTINTIPFAEELMTSETFSLQKTKLKTMQIFQNKSCNCLQAQGMYADGSLKTVRGMYTISFPIARRNEIRQRYSAFTPGMIKDFKKGFAASDGGIANALYLQEMISTDSGTYAIFKLNSELVQMQEKRIRANRPWVDFAPQAMVTSRANNWNSPKMIYLKIGRDQNIAWHSIKGQDVFRFTEARYNRVYVSGDESELLTTMSLADKADEPQPVLLTIRNGEQLIEKLPEKFLTLSPLQLLSKQLYGSVYVNDRTKEGGLLLVVSK</sequence>
<dbReference type="EMBL" id="JAACJS010000002">
    <property type="protein sequence ID" value="NCI48704.1"/>
    <property type="molecule type" value="Genomic_DNA"/>
</dbReference>
<reference evidence="2 3" key="1">
    <citation type="submission" date="2020-01" db="EMBL/GenBank/DDBJ databases">
        <title>Genome analysis.</title>
        <authorList>
            <person name="Wu S."/>
            <person name="Wang G."/>
        </authorList>
    </citation>
    <scope>NUCLEOTIDE SEQUENCE [LARGE SCALE GENOMIC DNA]</scope>
    <source>
        <strain evidence="2 3">SYL130</strain>
    </source>
</reference>
<feature type="signal peptide" evidence="1">
    <location>
        <begin position="1"/>
        <end position="19"/>
    </location>
</feature>
<protein>
    <recommendedName>
        <fullName evidence="4">WD40-like Beta Propeller Repeat</fullName>
    </recommendedName>
</protein>
<evidence type="ECO:0000313" key="2">
    <source>
        <dbReference type="EMBL" id="NCI48704.1"/>
    </source>
</evidence>
<proteinExistence type="predicted"/>
<gene>
    <name evidence="2" type="ORF">GWC95_02125</name>
</gene>
<comment type="caution">
    <text evidence="2">The sequence shown here is derived from an EMBL/GenBank/DDBJ whole genome shotgun (WGS) entry which is preliminary data.</text>
</comment>
<evidence type="ECO:0000313" key="3">
    <source>
        <dbReference type="Proteomes" id="UP000753802"/>
    </source>
</evidence>
<evidence type="ECO:0008006" key="4">
    <source>
        <dbReference type="Google" id="ProtNLM"/>
    </source>
</evidence>
<name>A0ABW9ZNN8_9BACT</name>
<dbReference type="Proteomes" id="UP000753802">
    <property type="component" value="Unassembled WGS sequence"/>
</dbReference>
<accession>A0ABW9ZNN8</accession>